<feature type="transmembrane region" description="Helical" evidence="6">
    <location>
        <begin position="100"/>
        <end position="124"/>
    </location>
</feature>
<dbReference type="PANTHER" id="PTHR32322">
    <property type="entry name" value="INNER MEMBRANE TRANSPORTER"/>
    <property type="match status" value="1"/>
</dbReference>
<accession>A0ABV6CXG2</accession>
<feature type="domain" description="EamA" evidence="7">
    <location>
        <begin position="162"/>
        <end position="297"/>
    </location>
</feature>
<dbReference type="EMBL" id="JBHLWK010000015">
    <property type="protein sequence ID" value="MFC0205175.1"/>
    <property type="molecule type" value="Genomic_DNA"/>
</dbReference>
<sequence>MSAGAGEAPASRARIVIAFLVVTAIWGSTWLVIKDQVGSVPASWSITYRFLVACVGMFVLALLRRDPLRLPREGMVLSMLVGLAQFVGNFQFVYQAEIHLTSGLVAVFYALLMVPNAILARIFLQQRVAPGFVVGSLVAMSGIALLLVHEYRSAPPEGRIVLGVALTCAGLLSASVANVLQAGRVARGLAVVPLIAWSMLWGTLIDIVWSLATAGPPVIETRWEYLAGILYLAIMGSVVTFPLYFMLIRQLGPGRAAYNGVAVPVVAMALSTLFEGYRWTTLAVAGAVLAMAGLVIALSARRKAA</sequence>
<gene>
    <name evidence="8" type="ORF">ACFFJC_12955</name>
</gene>
<dbReference type="InterPro" id="IPR037185">
    <property type="entry name" value="EmrE-like"/>
</dbReference>
<dbReference type="Pfam" id="PF00892">
    <property type="entry name" value="EamA"/>
    <property type="match status" value="2"/>
</dbReference>
<keyword evidence="9" id="KW-1185">Reference proteome</keyword>
<feature type="transmembrane region" description="Helical" evidence="6">
    <location>
        <begin position="160"/>
        <end position="180"/>
    </location>
</feature>
<keyword evidence="5 6" id="KW-0472">Membrane</keyword>
<evidence type="ECO:0000259" key="7">
    <source>
        <dbReference type="Pfam" id="PF00892"/>
    </source>
</evidence>
<protein>
    <submittedName>
        <fullName evidence="8">DMT family transporter</fullName>
    </submittedName>
</protein>
<organism evidence="8 9">
    <name type="scientific">Novosphingobium soli</name>
    <dbReference type="NCBI Taxonomy" id="574956"/>
    <lineage>
        <taxon>Bacteria</taxon>
        <taxon>Pseudomonadati</taxon>
        <taxon>Pseudomonadota</taxon>
        <taxon>Alphaproteobacteria</taxon>
        <taxon>Sphingomonadales</taxon>
        <taxon>Sphingomonadaceae</taxon>
        <taxon>Novosphingobium</taxon>
    </lineage>
</organism>
<evidence type="ECO:0000256" key="5">
    <source>
        <dbReference type="ARBA" id="ARBA00023136"/>
    </source>
</evidence>
<evidence type="ECO:0000256" key="4">
    <source>
        <dbReference type="ARBA" id="ARBA00022989"/>
    </source>
</evidence>
<feature type="transmembrane region" description="Helical" evidence="6">
    <location>
        <begin position="75"/>
        <end position="94"/>
    </location>
</feature>
<feature type="transmembrane region" description="Helical" evidence="6">
    <location>
        <begin position="256"/>
        <end position="274"/>
    </location>
</feature>
<feature type="transmembrane region" description="Helical" evidence="6">
    <location>
        <begin position="45"/>
        <end position="63"/>
    </location>
</feature>
<evidence type="ECO:0000313" key="8">
    <source>
        <dbReference type="EMBL" id="MFC0205175.1"/>
    </source>
</evidence>
<feature type="transmembrane region" description="Helical" evidence="6">
    <location>
        <begin position="131"/>
        <end position="148"/>
    </location>
</feature>
<evidence type="ECO:0000256" key="6">
    <source>
        <dbReference type="SAM" id="Phobius"/>
    </source>
</evidence>
<dbReference type="RefSeq" id="WP_379487906.1">
    <property type="nucleotide sequence ID" value="NZ_JBHLWK010000015.1"/>
</dbReference>
<keyword evidence="3 6" id="KW-0812">Transmembrane</keyword>
<evidence type="ECO:0000256" key="2">
    <source>
        <dbReference type="ARBA" id="ARBA00007362"/>
    </source>
</evidence>
<feature type="transmembrane region" description="Helical" evidence="6">
    <location>
        <begin position="189"/>
        <end position="211"/>
    </location>
</feature>
<dbReference type="Proteomes" id="UP001589798">
    <property type="component" value="Unassembled WGS sequence"/>
</dbReference>
<feature type="transmembrane region" description="Helical" evidence="6">
    <location>
        <begin position="12"/>
        <end position="33"/>
    </location>
</feature>
<dbReference type="InterPro" id="IPR050638">
    <property type="entry name" value="AA-Vitamin_Transporters"/>
</dbReference>
<proteinExistence type="inferred from homology"/>
<dbReference type="SUPFAM" id="SSF103481">
    <property type="entry name" value="Multidrug resistance efflux transporter EmrE"/>
    <property type="match status" value="2"/>
</dbReference>
<keyword evidence="4 6" id="KW-1133">Transmembrane helix</keyword>
<evidence type="ECO:0000256" key="1">
    <source>
        <dbReference type="ARBA" id="ARBA00004141"/>
    </source>
</evidence>
<name>A0ABV6CXG2_9SPHN</name>
<dbReference type="InterPro" id="IPR000620">
    <property type="entry name" value="EamA_dom"/>
</dbReference>
<comment type="subcellular location">
    <subcellularLocation>
        <location evidence="1">Membrane</location>
        <topology evidence="1">Multi-pass membrane protein</topology>
    </subcellularLocation>
</comment>
<comment type="similarity">
    <text evidence="2">Belongs to the EamA transporter family.</text>
</comment>
<evidence type="ECO:0000313" key="9">
    <source>
        <dbReference type="Proteomes" id="UP001589798"/>
    </source>
</evidence>
<feature type="transmembrane region" description="Helical" evidence="6">
    <location>
        <begin position="223"/>
        <end position="244"/>
    </location>
</feature>
<evidence type="ECO:0000256" key="3">
    <source>
        <dbReference type="ARBA" id="ARBA00022692"/>
    </source>
</evidence>
<reference evidence="8 9" key="1">
    <citation type="submission" date="2024-09" db="EMBL/GenBank/DDBJ databases">
        <authorList>
            <person name="Sun Q."/>
            <person name="Mori K."/>
        </authorList>
    </citation>
    <scope>NUCLEOTIDE SEQUENCE [LARGE SCALE GENOMIC DNA]</scope>
    <source>
        <strain evidence="8 9">CCM 7706</strain>
    </source>
</reference>
<comment type="caution">
    <text evidence="8">The sequence shown here is derived from an EMBL/GenBank/DDBJ whole genome shotgun (WGS) entry which is preliminary data.</text>
</comment>
<dbReference type="PANTHER" id="PTHR32322:SF2">
    <property type="entry name" value="EAMA DOMAIN-CONTAINING PROTEIN"/>
    <property type="match status" value="1"/>
</dbReference>
<feature type="domain" description="EamA" evidence="7">
    <location>
        <begin position="15"/>
        <end position="147"/>
    </location>
</feature>
<feature type="transmembrane region" description="Helical" evidence="6">
    <location>
        <begin position="280"/>
        <end position="300"/>
    </location>
</feature>